<dbReference type="Pfam" id="PF09339">
    <property type="entry name" value="HTH_IclR"/>
    <property type="match status" value="1"/>
</dbReference>
<reference evidence="4 5" key="1">
    <citation type="journal article" date="2012" name="J. Bacteriol.">
        <title>Genome Sequence of Nitratireductor pacificus Type Strain pht-3B.</title>
        <authorList>
            <person name="Lai Q."/>
            <person name="Li G."/>
            <person name="Shao Z."/>
        </authorList>
    </citation>
    <scope>NUCLEOTIDE SEQUENCE [LARGE SCALE GENOMIC DNA]</scope>
    <source>
        <strain evidence="5">pht-3B</strain>
    </source>
</reference>
<dbReference type="SUPFAM" id="SSF46785">
    <property type="entry name" value="Winged helix' DNA-binding domain"/>
    <property type="match status" value="1"/>
</dbReference>
<evidence type="ECO:0000313" key="5">
    <source>
        <dbReference type="Proteomes" id="UP000006786"/>
    </source>
</evidence>
<dbReference type="RefSeq" id="WP_008596721.1">
    <property type="nucleotide sequence ID" value="NZ_AMRM01000010.1"/>
</dbReference>
<dbReference type="OrthoDB" id="8029096at2"/>
<dbReference type="Gene3D" id="3.30.450.40">
    <property type="match status" value="1"/>
</dbReference>
<organism evidence="4 5">
    <name type="scientific">Nitratireductor pacificus pht-3B</name>
    <dbReference type="NCBI Taxonomy" id="391937"/>
    <lineage>
        <taxon>Bacteria</taxon>
        <taxon>Pseudomonadati</taxon>
        <taxon>Pseudomonadota</taxon>
        <taxon>Alphaproteobacteria</taxon>
        <taxon>Hyphomicrobiales</taxon>
        <taxon>Phyllobacteriaceae</taxon>
        <taxon>Nitratireductor</taxon>
    </lineage>
</organism>
<dbReference type="PANTHER" id="PTHR30136:SF35">
    <property type="entry name" value="HTH-TYPE TRANSCRIPTIONAL REGULATOR RV1719"/>
    <property type="match status" value="1"/>
</dbReference>
<keyword evidence="1" id="KW-0805">Transcription regulation</keyword>
<feature type="domain" description="HTH iclR-type" evidence="3">
    <location>
        <begin position="11"/>
        <end position="100"/>
    </location>
</feature>
<dbReference type="STRING" id="391937.NA2_10368"/>
<gene>
    <name evidence="4" type="ORF">NA2_10368</name>
</gene>
<dbReference type="SMART" id="SM00346">
    <property type="entry name" value="HTH_ICLR"/>
    <property type="match status" value="1"/>
</dbReference>
<accession>K2MNK9</accession>
<evidence type="ECO:0000313" key="4">
    <source>
        <dbReference type="EMBL" id="EKF18872.1"/>
    </source>
</evidence>
<dbReference type="PANTHER" id="PTHR30136">
    <property type="entry name" value="HELIX-TURN-HELIX TRANSCRIPTIONAL REGULATOR, ICLR FAMILY"/>
    <property type="match status" value="1"/>
</dbReference>
<name>K2MNK9_9HYPH</name>
<keyword evidence="5" id="KW-1185">Reference proteome</keyword>
<dbReference type="GO" id="GO:0003700">
    <property type="term" value="F:DNA-binding transcription factor activity"/>
    <property type="evidence" value="ECO:0007669"/>
    <property type="project" value="TreeGrafter"/>
</dbReference>
<evidence type="ECO:0000256" key="2">
    <source>
        <dbReference type="ARBA" id="ARBA00023163"/>
    </source>
</evidence>
<dbReference type="InterPro" id="IPR029016">
    <property type="entry name" value="GAF-like_dom_sf"/>
</dbReference>
<evidence type="ECO:0000256" key="1">
    <source>
        <dbReference type="ARBA" id="ARBA00023015"/>
    </source>
</evidence>
<proteinExistence type="predicted"/>
<dbReference type="eggNOG" id="COG1414">
    <property type="taxonomic scope" value="Bacteria"/>
</dbReference>
<comment type="caution">
    <text evidence="4">The sequence shown here is derived from an EMBL/GenBank/DDBJ whole genome shotgun (WGS) entry which is preliminary data.</text>
</comment>
<dbReference type="InterPro" id="IPR036390">
    <property type="entry name" value="WH_DNA-bd_sf"/>
</dbReference>
<protein>
    <submittedName>
        <fullName evidence="4">IclR family transcriptional regulator</fullName>
    </submittedName>
</protein>
<evidence type="ECO:0000259" key="3">
    <source>
        <dbReference type="SMART" id="SM00346"/>
    </source>
</evidence>
<dbReference type="EMBL" id="AMRM01000010">
    <property type="protein sequence ID" value="EKF18872.1"/>
    <property type="molecule type" value="Genomic_DNA"/>
</dbReference>
<dbReference type="SUPFAM" id="SSF55781">
    <property type="entry name" value="GAF domain-like"/>
    <property type="match status" value="1"/>
</dbReference>
<dbReference type="AlphaFoldDB" id="K2MNK9"/>
<keyword evidence="2" id="KW-0804">Transcription</keyword>
<dbReference type="InterPro" id="IPR050707">
    <property type="entry name" value="HTH_MetabolicPath_Reg"/>
</dbReference>
<dbReference type="InterPro" id="IPR005471">
    <property type="entry name" value="Tscrpt_reg_IclR_N"/>
</dbReference>
<dbReference type="GO" id="GO:0045892">
    <property type="term" value="P:negative regulation of DNA-templated transcription"/>
    <property type="evidence" value="ECO:0007669"/>
    <property type="project" value="TreeGrafter"/>
</dbReference>
<dbReference type="Gene3D" id="1.10.10.10">
    <property type="entry name" value="Winged helix-like DNA-binding domain superfamily/Winged helix DNA-binding domain"/>
    <property type="match status" value="1"/>
</dbReference>
<dbReference type="InterPro" id="IPR036388">
    <property type="entry name" value="WH-like_DNA-bd_sf"/>
</dbReference>
<sequence length="254" mass="27060">MRTSSDEGTSTVALQNGLELVRLLSAEGPMNVDELSDRAALKPETVAKLVNTLEMHGYIEPTRFADRFQPGRIAGALSESFLRGAPIGALARPVMQTFAETHGATVSLVVPEGDHALSLQVCRSLARDAAADYPGSSVAMERSAGGHALLFTASTQGRELAQLSGEETALSRSLAESFAFFRASGCFKVIDRERNAVMLGAPLHLSDAVLAVEALLPRPVLQGRSAMTVIRDLLEAVELIQRKSAAAGVRYLDD</sequence>
<dbReference type="Proteomes" id="UP000006786">
    <property type="component" value="Unassembled WGS sequence"/>
</dbReference>
<dbReference type="GO" id="GO:0003677">
    <property type="term" value="F:DNA binding"/>
    <property type="evidence" value="ECO:0007669"/>
    <property type="project" value="InterPro"/>
</dbReference>